<dbReference type="Gene3D" id="3.90.25.10">
    <property type="entry name" value="UDP-galactose 4-epimerase, domain 1"/>
    <property type="match status" value="1"/>
</dbReference>
<dbReference type="AlphaFoldDB" id="A0A9N8ZCS1"/>
<dbReference type="OrthoDB" id="331544at2759"/>
<keyword evidence="3" id="KW-1185">Reference proteome</keyword>
<dbReference type="InterPro" id="IPR036291">
    <property type="entry name" value="NAD(P)-bd_dom_sf"/>
</dbReference>
<dbReference type="Gene3D" id="3.40.50.720">
    <property type="entry name" value="NAD(P)-binding Rossmann-like Domain"/>
    <property type="match status" value="1"/>
</dbReference>
<evidence type="ECO:0000313" key="3">
    <source>
        <dbReference type="Proteomes" id="UP000789759"/>
    </source>
</evidence>
<dbReference type="InterPro" id="IPR001509">
    <property type="entry name" value="Epimerase_deHydtase"/>
</dbReference>
<accession>A0A9N8ZCS1</accession>
<reference evidence="2" key="1">
    <citation type="submission" date="2021-06" db="EMBL/GenBank/DDBJ databases">
        <authorList>
            <person name="Kallberg Y."/>
            <person name="Tangrot J."/>
            <person name="Rosling A."/>
        </authorList>
    </citation>
    <scope>NUCLEOTIDE SEQUENCE</scope>
    <source>
        <strain evidence="2">FL966</strain>
    </source>
</reference>
<dbReference type="EMBL" id="CAJVQA010000566">
    <property type="protein sequence ID" value="CAG8480887.1"/>
    <property type="molecule type" value="Genomic_DNA"/>
</dbReference>
<evidence type="ECO:0000313" key="2">
    <source>
        <dbReference type="EMBL" id="CAG8480887.1"/>
    </source>
</evidence>
<gene>
    <name evidence="2" type="ORF">CPELLU_LOCUS1511</name>
</gene>
<organism evidence="2 3">
    <name type="scientific">Cetraspora pellucida</name>
    <dbReference type="NCBI Taxonomy" id="1433469"/>
    <lineage>
        <taxon>Eukaryota</taxon>
        <taxon>Fungi</taxon>
        <taxon>Fungi incertae sedis</taxon>
        <taxon>Mucoromycota</taxon>
        <taxon>Glomeromycotina</taxon>
        <taxon>Glomeromycetes</taxon>
        <taxon>Diversisporales</taxon>
        <taxon>Gigasporaceae</taxon>
        <taxon>Cetraspora</taxon>
    </lineage>
</organism>
<dbReference type="PANTHER" id="PTHR43245">
    <property type="entry name" value="BIFUNCTIONAL POLYMYXIN RESISTANCE PROTEIN ARNA"/>
    <property type="match status" value="1"/>
</dbReference>
<proteinExistence type="predicted"/>
<sequence length="386" mass="43599">MSFILNNGKPSIEKKGRRILVTGGIGFIGSHVAKRLHDRGDYVRVIDTLSTSGTTSLFGSPENYCSEFIQGNLLNPSVCRQAVKGIQWVFHFAAYMGGMGTIHEENNFFIYRNNHTVSINIIQAAIEEGVERFFFASSACIYPNKKQLNPYDQDLKLNEASAWCYQDDEPGPDPQGLYGREKLNSEILLSEFSKSNEENSTKVRIGRFHNIFGEGGVWVGGKEKAPAALIRKAVCAAIDGNHEMEIWGSGNQRRSFLYIEDCVDATIKLMESEYSRPLNIGSENAITIKELGYIAFETVGIKRDQVKLIADETKPVGVQNRNSENTLVREILGWSPKISIQEGMKRTSVWIKNEIERELKNCRNESARKDLLENYRKSELKILREE</sequence>
<comment type="caution">
    <text evidence="2">The sequence shown here is derived from an EMBL/GenBank/DDBJ whole genome shotgun (WGS) entry which is preliminary data.</text>
</comment>
<dbReference type="Pfam" id="PF01370">
    <property type="entry name" value="Epimerase"/>
    <property type="match status" value="1"/>
</dbReference>
<evidence type="ECO:0000259" key="1">
    <source>
        <dbReference type="Pfam" id="PF01370"/>
    </source>
</evidence>
<dbReference type="SUPFAM" id="SSF51735">
    <property type="entry name" value="NAD(P)-binding Rossmann-fold domains"/>
    <property type="match status" value="1"/>
</dbReference>
<protein>
    <submittedName>
        <fullName evidence="2">9046_t:CDS:1</fullName>
    </submittedName>
</protein>
<feature type="domain" description="NAD-dependent epimerase/dehydratase" evidence="1">
    <location>
        <begin position="19"/>
        <end position="281"/>
    </location>
</feature>
<name>A0A9N8ZCS1_9GLOM</name>
<dbReference type="Proteomes" id="UP000789759">
    <property type="component" value="Unassembled WGS sequence"/>
</dbReference>
<dbReference type="InterPro" id="IPR050177">
    <property type="entry name" value="Lipid_A_modif_metabolic_enz"/>
</dbReference>